<dbReference type="OrthoDB" id="5600613at2"/>
<protein>
    <submittedName>
        <fullName evidence="2">Uncharacterized protein</fullName>
    </submittedName>
</protein>
<evidence type="ECO:0000313" key="2">
    <source>
        <dbReference type="EMBL" id="PSW09383.1"/>
    </source>
</evidence>
<sequence>MTMPLSKLEKYFYIDKLVIHSLDLSLYQVSVVIDDEEHYVTDDKGQFLRAFSIVELQKQCRKLKAKQQVLRQQSAYDEMVGQPSRDSSNLLEVPLKDNKLY</sequence>
<gene>
    <name evidence="2" type="ORF">C9J01_20875</name>
</gene>
<evidence type="ECO:0000313" key="3">
    <source>
        <dbReference type="Proteomes" id="UP000241346"/>
    </source>
</evidence>
<dbReference type="InterPro" id="IPR045508">
    <property type="entry name" value="DUF6482"/>
</dbReference>
<accession>A0A2T3N880</accession>
<reference evidence="2 3" key="1">
    <citation type="submission" date="2018-03" db="EMBL/GenBank/DDBJ databases">
        <title>Whole genome sequencing of Histamine producing bacteria.</title>
        <authorList>
            <person name="Butler K."/>
        </authorList>
    </citation>
    <scope>NUCLEOTIDE SEQUENCE [LARGE SCALE GENOMIC DNA]</scope>
    <source>
        <strain evidence="2 3">DSM 19138</strain>
    </source>
</reference>
<comment type="caution">
    <text evidence="2">The sequence shown here is derived from an EMBL/GenBank/DDBJ whole genome shotgun (WGS) entry which is preliminary data.</text>
</comment>
<organism evidence="2 3">
    <name type="scientific">Photobacterium rosenbergii</name>
    <dbReference type="NCBI Taxonomy" id="294936"/>
    <lineage>
        <taxon>Bacteria</taxon>
        <taxon>Pseudomonadati</taxon>
        <taxon>Pseudomonadota</taxon>
        <taxon>Gammaproteobacteria</taxon>
        <taxon>Vibrionales</taxon>
        <taxon>Vibrionaceae</taxon>
        <taxon>Photobacterium</taxon>
    </lineage>
</organism>
<dbReference type="AlphaFoldDB" id="A0A2T3N880"/>
<dbReference type="Proteomes" id="UP000241346">
    <property type="component" value="Unassembled WGS sequence"/>
</dbReference>
<dbReference type="RefSeq" id="WP_107300079.1">
    <property type="nucleotide sequence ID" value="NZ_PYMB01000015.1"/>
</dbReference>
<proteinExistence type="predicted"/>
<dbReference type="EMBL" id="PYMB01000015">
    <property type="protein sequence ID" value="PSW09383.1"/>
    <property type="molecule type" value="Genomic_DNA"/>
</dbReference>
<dbReference type="Pfam" id="PF20090">
    <property type="entry name" value="DUF6482"/>
    <property type="match status" value="1"/>
</dbReference>
<evidence type="ECO:0000256" key="1">
    <source>
        <dbReference type="SAM" id="MobiDB-lite"/>
    </source>
</evidence>
<name>A0A2T3N880_9GAMM</name>
<feature type="region of interest" description="Disordered" evidence="1">
    <location>
        <begin position="80"/>
        <end position="101"/>
    </location>
</feature>